<evidence type="ECO:0000256" key="8">
    <source>
        <dbReference type="SAM" id="MobiDB-lite"/>
    </source>
</evidence>
<evidence type="ECO:0000256" key="5">
    <source>
        <dbReference type="ARBA" id="ARBA00023008"/>
    </source>
</evidence>
<feature type="compositionally biased region" description="Acidic residues" evidence="8">
    <location>
        <begin position="55"/>
        <end position="65"/>
    </location>
</feature>
<dbReference type="GO" id="GO:0016020">
    <property type="term" value="C:membrane"/>
    <property type="evidence" value="ECO:0007669"/>
    <property type="project" value="UniProtKB-SubCell"/>
</dbReference>
<keyword evidence="3 7" id="KW-0479">Metal-binding</keyword>
<dbReference type="Pfam" id="PF00127">
    <property type="entry name" value="Copper-bind"/>
    <property type="match status" value="1"/>
</dbReference>
<feature type="binding site" evidence="7">
    <location>
        <position position="114"/>
    </location>
    <ligand>
        <name>Cu cation</name>
        <dbReference type="ChEBI" id="CHEBI:23378"/>
    </ligand>
</feature>
<sequence>MRPEDEGPTTSPGRRTFLRAVGGLAVAGVLAGCTDGNGGTANGNGGTGNGGGGDSVDEWLSDTDNYDSVTDLTDEDAVTVEVGPGSDEMTFEPAAIRVTLGTTVTWEWIDDGYHNVVDRDDAFDSGGPEEGATFEHSFDAAGTSLYYCDPHKSAGMKGAVVVEGEDGDGTALTQG</sequence>
<feature type="binding site" evidence="7">
    <location>
        <position position="156"/>
    </location>
    <ligand>
        <name>Cu cation</name>
        <dbReference type="ChEBI" id="CHEBI:23378"/>
    </ligand>
</feature>
<proteinExistence type="predicted"/>
<dbReference type="EMBL" id="CP058529">
    <property type="protein sequence ID" value="QLG29530.1"/>
    <property type="molecule type" value="Genomic_DNA"/>
</dbReference>
<organism evidence="10 11">
    <name type="scientific">Halorarum halophilum</name>
    <dbReference type="NCBI Taxonomy" id="2743090"/>
    <lineage>
        <taxon>Archaea</taxon>
        <taxon>Methanobacteriati</taxon>
        <taxon>Methanobacteriota</taxon>
        <taxon>Stenosarchaea group</taxon>
        <taxon>Halobacteria</taxon>
        <taxon>Halobacteriales</taxon>
        <taxon>Haloferacaceae</taxon>
        <taxon>Halorarum</taxon>
    </lineage>
</organism>
<evidence type="ECO:0000256" key="2">
    <source>
        <dbReference type="ARBA" id="ARBA00022448"/>
    </source>
</evidence>
<gene>
    <name evidence="10" type="ORF">HUG10_15075</name>
</gene>
<dbReference type="PRINTS" id="PR00157">
    <property type="entry name" value="PLASTOCYANIN"/>
</dbReference>
<dbReference type="CDD" id="cd04220">
    <property type="entry name" value="Halocyanin"/>
    <property type="match status" value="1"/>
</dbReference>
<dbReference type="GO" id="GO:0009055">
    <property type="term" value="F:electron transfer activity"/>
    <property type="evidence" value="ECO:0007669"/>
    <property type="project" value="InterPro"/>
</dbReference>
<feature type="binding site" evidence="7">
    <location>
        <position position="148"/>
    </location>
    <ligand>
        <name>Cu cation</name>
        <dbReference type="ChEBI" id="CHEBI:23378"/>
    </ligand>
</feature>
<dbReference type="SUPFAM" id="SSF49503">
    <property type="entry name" value="Cupredoxins"/>
    <property type="match status" value="1"/>
</dbReference>
<dbReference type="InterPro" id="IPR000923">
    <property type="entry name" value="BlueCu_1"/>
</dbReference>
<dbReference type="PROSITE" id="PS00196">
    <property type="entry name" value="COPPER_BLUE"/>
    <property type="match status" value="1"/>
</dbReference>
<keyword evidence="11" id="KW-1185">Reference proteome</keyword>
<dbReference type="InterPro" id="IPR028871">
    <property type="entry name" value="BlueCu_1_BS"/>
</dbReference>
<feature type="domain" description="Blue (type 1) copper" evidence="9">
    <location>
        <begin position="79"/>
        <end position="163"/>
    </location>
</feature>
<dbReference type="NCBIfam" id="TIGR03102">
    <property type="entry name" value="halo_cynanin"/>
    <property type="match status" value="1"/>
</dbReference>
<dbReference type="GO" id="GO:0005507">
    <property type="term" value="F:copper ion binding"/>
    <property type="evidence" value="ECO:0007669"/>
    <property type="project" value="InterPro"/>
</dbReference>
<dbReference type="InterPro" id="IPR017533">
    <property type="entry name" value="Halocyanin"/>
</dbReference>
<dbReference type="Gene3D" id="2.60.40.420">
    <property type="entry name" value="Cupredoxins - blue copper proteins"/>
    <property type="match status" value="1"/>
</dbReference>
<evidence type="ECO:0000259" key="9">
    <source>
        <dbReference type="Pfam" id="PF00127"/>
    </source>
</evidence>
<dbReference type="PROSITE" id="PS51318">
    <property type="entry name" value="TAT"/>
    <property type="match status" value="1"/>
</dbReference>
<feature type="binding site" evidence="7">
    <location>
        <position position="151"/>
    </location>
    <ligand>
        <name>Cu cation</name>
        <dbReference type="ChEBI" id="CHEBI:23378"/>
    </ligand>
</feature>
<keyword evidence="2" id="KW-0813">Transport</keyword>
<dbReference type="KEGG" id="halg:HUG10_15075"/>
<dbReference type="Proteomes" id="UP000509750">
    <property type="component" value="Chromosome"/>
</dbReference>
<feature type="region of interest" description="Disordered" evidence="8">
    <location>
        <begin position="40"/>
        <end position="72"/>
    </location>
</feature>
<evidence type="ECO:0000256" key="3">
    <source>
        <dbReference type="ARBA" id="ARBA00022723"/>
    </source>
</evidence>
<name>A0A7D5GHV9_9EURY</name>
<dbReference type="InterPro" id="IPR006311">
    <property type="entry name" value="TAT_signal"/>
</dbReference>
<accession>A0A7D5GHV9</accession>
<comment type="cofactor">
    <cofactor evidence="7">
        <name>Cu(2+)</name>
        <dbReference type="ChEBI" id="CHEBI:29036"/>
    </cofactor>
    <text evidence="7">The crystal structure with reduced Cu(1+) has also been determined.</text>
</comment>
<protein>
    <submittedName>
        <fullName evidence="10">Halocyanin domain-containing protein</fullName>
    </submittedName>
</protein>
<evidence type="ECO:0000256" key="1">
    <source>
        <dbReference type="ARBA" id="ARBA00004370"/>
    </source>
</evidence>
<evidence type="ECO:0000256" key="7">
    <source>
        <dbReference type="PIRSR" id="PIRSR602387-1"/>
    </source>
</evidence>
<dbReference type="PANTHER" id="PTHR34192">
    <property type="entry name" value="PLASTOCYANIN MAJOR ISOFORM, CHLOROPLASTIC-RELATED"/>
    <property type="match status" value="1"/>
</dbReference>
<evidence type="ECO:0000256" key="6">
    <source>
        <dbReference type="ARBA" id="ARBA00023136"/>
    </source>
</evidence>
<feature type="compositionally biased region" description="Gly residues" evidence="8">
    <location>
        <begin position="40"/>
        <end position="54"/>
    </location>
</feature>
<evidence type="ECO:0000313" key="11">
    <source>
        <dbReference type="Proteomes" id="UP000509750"/>
    </source>
</evidence>
<dbReference type="AlphaFoldDB" id="A0A7D5GHV9"/>
<dbReference type="InterPro" id="IPR008972">
    <property type="entry name" value="Cupredoxin"/>
</dbReference>
<evidence type="ECO:0000313" key="10">
    <source>
        <dbReference type="EMBL" id="QLG29530.1"/>
    </source>
</evidence>
<keyword evidence="5 7" id="KW-0186">Copper</keyword>
<reference evidence="10 11" key="1">
    <citation type="submission" date="2020-07" db="EMBL/GenBank/DDBJ databases">
        <title>Gai3-2, isolated from salt lake.</title>
        <authorList>
            <person name="Cui H."/>
            <person name="Shi X."/>
        </authorList>
    </citation>
    <scope>NUCLEOTIDE SEQUENCE [LARGE SCALE GENOMIC DNA]</scope>
    <source>
        <strain evidence="10 11">Gai3-2</strain>
    </source>
</reference>
<dbReference type="PANTHER" id="PTHR34192:SF10">
    <property type="entry name" value="PLASTOCYANIN MAJOR ISOFORM, CHLOROPLASTIC-RELATED"/>
    <property type="match status" value="1"/>
</dbReference>
<evidence type="ECO:0000256" key="4">
    <source>
        <dbReference type="ARBA" id="ARBA00022982"/>
    </source>
</evidence>
<keyword evidence="6" id="KW-0472">Membrane</keyword>
<dbReference type="OrthoDB" id="11836at2157"/>
<dbReference type="PROSITE" id="PS51257">
    <property type="entry name" value="PROKAR_LIPOPROTEIN"/>
    <property type="match status" value="1"/>
</dbReference>
<dbReference type="InterPro" id="IPR002387">
    <property type="entry name" value="Plastocyanin"/>
</dbReference>
<comment type="subcellular location">
    <subcellularLocation>
        <location evidence="1">Membrane</location>
    </subcellularLocation>
</comment>
<keyword evidence="4" id="KW-0249">Electron transport</keyword>